<keyword evidence="3" id="KW-1185">Reference proteome</keyword>
<dbReference type="InterPro" id="IPR016185">
    <property type="entry name" value="PreATP-grasp_dom_sf"/>
</dbReference>
<organism evidence="2 3">
    <name type="scientific">Forsythia ovata</name>
    <dbReference type="NCBI Taxonomy" id="205694"/>
    <lineage>
        <taxon>Eukaryota</taxon>
        <taxon>Viridiplantae</taxon>
        <taxon>Streptophyta</taxon>
        <taxon>Embryophyta</taxon>
        <taxon>Tracheophyta</taxon>
        <taxon>Spermatophyta</taxon>
        <taxon>Magnoliopsida</taxon>
        <taxon>eudicotyledons</taxon>
        <taxon>Gunneridae</taxon>
        <taxon>Pentapetalae</taxon>
        <taxon>asterids</taxon>
        <taxon>lamiids</taxon>
        <taxon>Lamiales</taxon>
        <taxon>Oleaceae</taxon>
        <taxon>Forsythieae</taxon>
        <taxon>Forsythia</taxon>
    </lineage>
</organism>
<dbReference type="InterPro" id="IPR001932">
    <property type="entry name" value="PPM-type_phosphatase-like_dom"/>
</dbReference>
<dbReference type="Gene3D" id="3.40.50.20">
    <property type="match status" value="1"/>
</dbReference>
<dbReference type="Pfam" id="PF00481">
    <property type="entry name" value="PP2C"/>
    <property type="match status" value="1"/>
</dbReference>
<evidence type="ECO:0000259" key="1">
    <source>
        <dbReference type="Pfam" id="PF00481"/>
    </source>
</evidence>
<dbReference type="PANTHER" id="PTHR23132:SF0">
    <property type="entry name" value="D-ALANINE-D-ALANINE LIGASE FAMILY"/>
    <property type="match status" value="1"/>
</dbReference>
<sequence>MAIPLSEDHKPNRSDERKRIENAGGVVMWAVGLICGGPSVERGISLNTAQSVLDHIQVPGNMFTFELAQGFQSLSDFVEHLATTVDIVVPVIHGRFGEYGGIQVRLM</sequence>
<feature type="domain" description="PPM-type phosphatase" evidence="1">
    <location>
        <begin position="4"/>
        <end position="36"/>
    </location>
</feature>
<accession>A0ABD1WCT2</accession>
<dbReference type="EMBL" id="JBFOLJ010000003">
    <property type="protein sequence ID" value="KAL2547483.1"/>
    <property type="molecule type" value="Genomic_DNA"/>
</dbReference>
<dbReference type="InterPro" id="IPR036457">
    <property type="entry name" value="PPM-type-like_dom_sf"/>
</dbReference>
<reference evidence="3" key="1">
    <citation type="submission" date="2024-07" db="EMBL/GenBank/DDBJ databases">
        <title>Two chromosome-level genome assemblies of Korean endemic species Abeliophyllum distichum and Forsythia ovata (Oleaceae).</title>
        <authorList>
            <person name="Jang H."/>
        </authorList>
    </citation>
    <scope>NUCLEOTIDE SEQUENCE [LARGE SCALE GENOMIC DNA]</scope>
</reference>
<dbReference type="AlphaFoldDB" id="A0ABD1WCT2"/>
<evidence type="ECO:0000313" key="2">
    <source>
        <dbReference type="EMBL" id="KAL2547483.1"/>
    </source>
</evidence>
<comment type="caution">
    <text evidence="2">The sequence shown here is derived from an EMBL/GenBank/DDBJ whole genome shotgun (WGS) entry which is preliminary data.</text>
</comment>
<dbReference type="PANTHER" id="PTHR23132">
    <property type="entry name" value="D-ALANINE--D-ALANINE LIGASE"/>
    <property type="match status" value="1"/>
</dbReference>
<proteinExistence type="predicted"/>
<name>A0ABD1WCT2_9LAMI</name>
<dbReference type="SUPFAM" id="SSF81606">
    <property type="entry name" value="PP2C-like"/>
    <property type="match status" value="1"/>
</dbReference>
<evidence type="ECO:0000313" key="3">
    <source>
        <dbReference type="Proteomes" id="UP001604277"/>
    </source>
</evidence>
<dbReference type="SUPFAM" id="SSF52440">
    <property type="entry name" value="PreATP-grasp domain"/>
    <property type="match status" value="1"/>
</dbReference>
<dbReference type="Proteomes" id="UP001604277">
    <property type="component" value="Unassembled WGS sequence"/>
</dbReference>
<protein>
    <recommendedName>
        <fullName evidence="1">PPM-type phosphatase domain-containing protein</fullName>
    </recommendedName>
</protein>
<gene>
    <name evidence="2" type="ORF">Fot_09013</name>
</gene>